<gene>
    <name evidence="1" type="ORF">EV196_10975</name>
</gene>
<sequence>MSAYIGLESFKENNMKLNNTHNLAKIIIILNTNSYNFINFHQSYKGFYGSYFKVIQFKVKAYIFNF</sequence>
<dbReference type="AlphaFoldDB" id="A0A4R1RC89"/>
<dbReference type="Proteomes" id="UP000295455">
    <property type="component" value="Unassembled WGS sequence"/>
</dbReference>
<keyword evidence="2" id="KW-1185">Reference proteome</keyword>
<reference evidence="1 2" key="1">
    <citation type="submission" date="2019-03" db="EMBL/GenBank/DDBJ databases">
        <title>Genomic Encyclopedia of Type Strains, Phase IV (KMG-IV): sequencing the most valuable type-strain genomes for metagenomic binning, comparative biology and taxonomic classification.</title>
        <authorList>
            <person name="Goeker M."/>
        </authorList>
    </citation>
    <scope>NUCLEOTIDE SEQUENCE [LARGE SCALE GENOMIC DNA]</scope>
    <source>
        <strain evidence="1 2">DSM 18792</strain>
    </source>
</reference>
<comment type="caution">
    <text evidence="1">The sequence shown here is derived from an EMBL/GenBank/DDBJ whole genome shotgun (WGS) entry which is preliminary data.</text>
</comment>
<evidence type="ECO:0000313" key="1">
    <source>
        <dbReference type="EMBL" id="TCL63451.1"/>
    </source>
</evidence>
<organism evidence="1 2">
    <name type="scientific">Mariniflexile fucanivorans</name>
    <dbReference type="NCBI Taxonomy" id="264023"/>
    <lineage>
        <taxon>Bacteria</taxon>
        <taxon>Pseudomonadati</taxon>
        <taxon>Bacteroidota</taxon>
        <taxon>Flavobacteriia</taxon>
        <taxon>Flavobacteriales</taxon>
        <taxon>Flavobacteriaceae</taxon>
        <taxon>Mariniflexile</taxon>
    </lineage>
</organism>
<protein>
    <submittedName>
        <fullName evidence="1">Uncharacterized protein</fullName>
    </submittedName>
</protein>
<name>A0A4R1RC89_9FLAO</name>
<dbReference type="EMBL" id="SLUP01000009">
    <property type="protein sequence ID" value="TCL63451.1"/>
    <property type="molecule type" value="Genomic_DNA"/>
</dbReference>
<evidence type="ECO:0000313" key="2">
    <source>
        <dbReference type="Proteomes" id="UP000295455"/>
    </source>
</evidence>
<accession>A0A4R1RC89</accession>
<proteinExistence type="predicted"/>